<evidence type="ECO:0008006" key="5">
    <source>
        <dbReference type="Google" id="ProtNLM"/>
    </source>
</evidence>
<reference evidence="3" key="1">
    <citation type="submission" date="2025-08" db="UniProtKB">
        <authorList>
            <consortium name="Ensembl"/>
        </authorList>
    </citation>
    <scope>IDENTIFICATION</scope>
</reference>
<gene>
    <name evidence="3" type="primary">zgc:112982</name>
</gene>
<comment type="similarity">
    <text evidence="1">Belongs to the BCLAF1/THRAP3 family.</text>
</comment>
<dbReference type="Pfam" id="PF15440">
    <property type="entry name" value="THRAP3_BCLAF1"/>
    <property type="match status" value="1"/>
</dbReference>
<feature type="compositionally biased region" description="Basic and acidic residues" evidence="2">
    <location>
        <begin position="140"/>
        <end position="195"/>
    </location>
</feature>
<accession>A0A8C4HF39</accession>
<dbReference type="GO" id="GO:0003677">
    <property type="term" value="F:DNA binding"/>
    <property type="evidence" value="ECO:0007669"/>
    <property type="project" value="TreeGrafter"/>
</dbReference>
<organism evidence="3 4">
    <name type="scientific">Dicentrarchus labrax</name>
    <name type="common">European seabass</name>
    <name type="synonym">Morone labrax</name>
    <dbReference type="NCBI Taxonomy" id="13489"/>
    <lineage>
        <taxon>Eukaryota</taxon>
        <taxon>Metazoa</taxon>
        <taxon>Chordata</taxon>
        <taxon>Craniata</taxon>
        <taxon>Vertebrata</taxon>
        <taxon>Euteleostomi</taxon>
        <taxon>Actinopterygii</taxon>
        <taxon>Neopterygii</taxon>
        <taxon>Teleostei</taxon>
        <taxon>Neoteleostei</taxon>
        <taxon>Acanthomorphata</taxon>
        <taxon>Eupercaria</taxon>
        <taxon>Moronidae</taxon>
        <taxon>Dicentrarchus</taxon>
    </lineage>
</organism>
<dbReference type="AlphaFoldDB" id="A0A8C4HF39"/>
<evidence type="ECO:0000313" key="4">
    <source>
        <dbReference type="Proteomes" id="UP000694389"/>
    </source>
</evidence>
<feature type="compositionally biased region" description="Basic and acidic residues" evidence="2">
    <location>
        <begin position="96"/>
        <end position="131"/>
    </location>
</feature>
<dbReference type="Ensembl" id="ENSDLAT00005044087.2">
    <property type="protein sequence ID" value="ENSDLAP00005041287.2"/>
    <property type="gene ID" value="ENSDLAG00005018441.2"/>
</dbReference>
<evidence type="ECO:0000256" key="1">
    <source>
        <dbReference type="ARBA" id="ARBA00006481"/>
    </source>
</evidence>
<reference evidence="3" key="2">
    <citation type="submission" date="2025-09" db="UniProtKB">
        <authorList>
            <consortium name="Ensembl"/>
        </authorList>
    </citation>
    <scope>IDENTIFICATION</scope>
</reference>
<evidence type="ECO:0000313" key="3">
    <source>
        <dbReference type="Ensembl" id="ENSDLAP00005041287.2"/>
    </source>
</evidence>
<dbReference type="GO" id="GO:0016592">
    <property type="term" value="C:mediator complex"/>
    <property type="evidence" value="ECO:0007669"/>
    <property type="project" value="TreeGrafter"/>
</dbReference>
<name>A0A8C4HF39_DICLA</name>
<protein>
    <recommendedName>
        <fullName evidence="5">BCLAF1 and THRAP3 family member 3</fullName>
    </recommendedName>
</protein>
<dbReference type="PANTHER" id="PTHR15268">
    <property type="entry name" value="THRAP3/BCLAF1"/>
    <property type="match status" value="1"/>
</dbReference>
<feature type="region of interest" description="Disordered" evidence="2">
    <location>
        <begin position="407"/>
        <end position="473"/>
    </location>
</feature>
<feature type="region of interest" description="Disordered" evidence="2">
    <location>
        <begin position="31"/>
        <end position="235"/>
    </location>
</feature>
<dbReference type="GeneTree" id="ENSGT00950000183163"/>
<dbReference type="Proteomes" id="UP000694389">
    <property type="component" value="Unassembled WGS sequence"/>
</dbReference>
<sequence>MSRPRSRSPRYRRFPWEEPDFDPYKVLAELDGDQLDRSHRPREDPEEHLDYFREDMYPEAQRRSSPFADDRHFVHQRHPNQEEFYRRRPSPQRDAMGYDDRRLTPLRDGGVDGDRRRGGFREHFQSFENRGRSPHTPPMVKRERLPPTPRSHADHQQREPEMGWRREEQGRGRGRFRDLSPSVRSDDQRGGAGRERGRRNTQGPNRDRRREESHQERNPSFKRQRREMDDGNHLGSLCYSSDRQLSLDLVNVGRQRLDFLPMLEHSGTYRETAMHTGTFAQEIITLVHQVKDQYFRDDGVTLNERFSAPQKGGYSEEETEELTLDERFSLTRGFSLNMSSLLDDDEPLFSRLGPLPVRGPGDLRHDLERRRQEKLEGVKVTISGNSMSQRPLGPVSELSLEYSDKDEMAPMEDEGFSNWPEEQSRRREGNMGPRRGPSYRPNTGPQRRNYRFNNRLGPVRRQNNRNNPPGPSW</sequence>
<proteinExistence type="inferred from homology"/>
<dbReference type="GO" id="GO:0045944">
    <property type="term" value="P:positive regulation of transcription by RNA polymerase II"/>
    <property type="evidence" value="ECO:0007669"/>
    <property type="project" value="TreeGrafter"/>
</dbReference>
<dbReference type="PANTHER" id="PTHR15268:SF17">
    <property type="entry name" value="BCLAF1 AND THRAP3 FAMILY MEMBER 3"/>
    <property type="match status" value="1"/>
</dbReference>
<feature type="compositionally biased region" description="Basic and acidic residues" evidence="2">
    <location>
        <begin position="34"/>
        <end position="86"/>
    </location>
</feature>
<evidence type="ECO:0000256" key="2">
    <source>
        <dbReference type="SAM" id="MobiDB-lite"/>
    </source>
</evidence>
<dbReference type="GO" id="GO:0003712">
    <property type="term" value="F:transcription coregulator activity"/>
    <property type="evidence" value="ECO:0007669"/>
    <property type="project" value="TreeGrafter"/>
</dbReference>
<keyword evidence="4" id="KW-1185">Reference proteome</keyword>
<feature type="compositionally biased region" description="Basic and acidic residues" evidence="2">
    <location>
        <begin position="205"/>
        <end position="219"/>
    </location>
</feature>
<dbReference type="InterPro" id="IPR029199">
    <property type="entry name" value="THRAP3_BCLAF1"/>
</dbReference>